<dbReference type="AlphaFoldDB" id="A0AAV2F017"/>
<proteinExistence type="predicted"/>
<dbReference type="Proteomes" id="UP001497516">
    <property type="component" value="Chromosome 5"/>
</dbReference>
<gene>
    <name evidence="1" type="ORF">LTRI10_LOCUS31980</name>
</gene>
<keyword evidence="2" id="KW-1185">Reference proteome</keyword>
<reference evidence="1 2" key="1">
    <citation type="submission" date="2024-04" db="EMBL/GenBank/DDBJ databases">
        <authorList>
            <person name="Fracassetti M."/>
        </authorList>
    </citation>
    <scope>NUCLEOTIDE SEQUENCE [LARGE SCALE GENOMIC DNA]</scope>
</reference>
<evidence type="ECO:0000313" key="1">
    <source>
        <dbReference type="EMBL" id="CAL1391247.1"/>
    </source>
</evidence>
<dbReference type="EMBL" id="OZ034818">
    <property type="protein sequence ID" value="CAL1391247.1"/>
    <property type="molecule type" value="Genomic_DNA"/>
</dbReference>
<sequence length="78" mass="8660">MPFSLDIKGYRSRIQHEPILQRLLSPLSTDLGGFIPCLFLADSKGVPSQISGDFSEMPFSFDSGGYRSRKQDEAILHG</sequence>
<evidence type="ECO:0000313" key="2">
    <source>
        <dbReference type="Proteomes" id="UP001497516"/>
    </source>
</evidence>
<accession>A0AAV2F017</accession>
<organism evidence="1 2">
    <name type="scientific">Linum trigynum</name>
    <dbReference type="NCBI Taxonomy" id="586398"/>
    <lineage>
        <taxon>Eukaryota</taxon>
        <taxon>Viridiplantae</taxon>
        <taxon>Streptophyta</taxon>
        <taxon>Embryophyta</taxon>
        <taxon>Tracheophyta</taxon>
        <taxon>Spermatophyta</taxon>
        <taxon>Magnoliopsida</taxon>
        <taxon>eudicotyledons</taxon>
        <taxon>Gunneridae</taxon>
        <taxon>Pentapetalae</taxon>
        <taxon>rosids</taxon>
        <taxon>fabids</taxon>
        <taxon>Malpighiales</taxon>
        <taxon>Linaceae</taxon>
        <taxon>Linum</taxon>
    </lineage>
</organism>
<protein>
    <submittedName>
        <fullName evidence="1">Uncharacterized protein</fullName>
    </submittedName>
</protein>
<name>A0AAV2F017_9ROSI</name>